<comment type="caution">
    <text evidence="3">The sequence shown here is derived from an EMBL/GenBank/DDBJ whole genome shotgun (WGS) entry which is preliminary data.</text>
</comment>
<dbReference type="EMBL" id="JARKIB010000008">
    <property type="protein sequence ID" value="KAJ7777316.1"/>
    <property type="molecule type" value="Genomic_DNA"/>
</dbReference>
<feature type="domain" description="KOW" evidence="2">
    <location>
        <begin position="281"/>
        <end position="308"/>
    </location>
</feature>
<sequence length="390" mass="42493">MRTRTTTTMMKKTSATSVCAAGLNRLCVFFSTRMLAFLDDTETEPTRPLPRLETPEGDDDGETLAARAQQYELRARAERVAGRGAGLSTVEDRLAEVLKAPANEFDGNLIFTRRYRWGRLKEGKGEAKAGHLALVESGHAVLVLLAGNKLARLVMSAGSRLDQALSCEPPPSQEELALWDAAASGMLRSAVHPGPTMAVGVSSRVVVKSPDSPHHDKSGFVVAEDGQKGEVRVRVAVRGAAVRTWHPRLYETLTNGSTAEVEEIVVPLWTLRRHLLSVFDELRPLDRVRVVGGLSAGLVGRVRAVDRSENDPEVAMWVVDGGEREIKVTISEVRREFMRGDLVQVIAGPSTGKRGIIVARAEAGALEIYTVRKSYCHPGEMADVVQTTRV</sequence>
<reference evidence="3" key="1">
    <citation type="submission" date="2023-03" db="EMBL/GenBank/DDBJ databases">
        <title>Massive genome expansion in bonnet fungi (Mycena s.s.) driven by repeated elements and novel gene families across ecological guilds.</title>
        <authorList>
            <consortium name="Lawrence Berkeley National Laboratory"/>
            <person name="Harder C.B."/>
            <person name="Miyauchi S."/>
            <person name="Viragh M."/>
            <person name="Kuo A."/>
            <person name="Thoen E."/>
            <person name="Andreopoulos B."/>
            <person name="Lu D."/>
            <person name="Skrede I."/>
            <person name="Drula E."/>
            <person name="Henrissat B."/>
            <person name="Morin E."/>
            <person name="Kohler A."/>
            <person name="Barry K."/>
            <person name="LaButti K."/>
            <person name="Morin E."/>
            <person name="Salamov A."/>
            <person name="Lipzen A."/>
            <person name="Mereny Z."/>
            <person name="Hegedus B."/>
            <person name="Baldrian P."/>
            <person name="Stursova M."/>
            <person name="Weitz H."/>
            <person name="Taylor A."/>
            <person name="Grigoriev I.V."/>
            <person name="Nagy L.G."/>
            <person name="Martin F."/>
            <person name="Kauserud H."/>
        </authorList>
    </citation>
    <scope>NUCLEOTIDE SEQUENCE</scope>
    <source>
        <strain evidence="3">CBHHK182m</strain>
    </source>
</reference>
<name>A0AAD7K568_9AGAR</name>
<keyword evidence="4" id="KW-1185">Reference proteome</keyword>
<dbReference type="Proteomes" id="UP001215598">
    <property type="component" value="Unassembled WGS sequence"/>
</dbReference>
<dbReference type="SMART" id="SM00739">
    <property type="entry name" value="KOW"/>
    <property type="match status" value="2"/>
</dbReference>
<evidence type="ECO:0000313" key="3">
    <source>
        <dbReference type="EMBL" id="KAJ7777316.1"/>
    </source>
</evidence>
<dbReference type="InterPro" id="IPR005824">
    <property type="entry name" value="KOW"/>
</dbReference>
<accession>A0AAD7K568</accession>
<proteinExistence type="predicted"/>
<feature type="region of interest" description="Disordered" evidence="1">
    <location>
        <begin position="41"/>
        <end position="62"/>
    </location>
</feature>
<feature type="domain" description="KOW" evidence="2">
    <location>
        <begin position="336"/>
        <end position="363"/>
    </location>
</feature>
<gene>
    <name evidence="3" type="ORF">B0H16DRAFT_953990</name>
</gene>
<evidence type="ECO:0000259" key="2">
    <source>
        <dbReference type="SMART" id="SM00739"/>
    </source>
</evidence>
<evidence type="ECO:0000256" key="1">
    <source>
        <dbReference type="SAM" id="MobiDB-lite"/>
    </source>
</evidence>
<protein>
    <recommendedName>
        <fullName evidence="2">KOW domain-containing protein</fullName>
    </recommendedName>
</protein>
<evidence type="ECO:0000313" key="4">
    <source>
        <dbReference type="Proteomes" id="UP001215598"/>
    </source>
</evidence>
<dbReference type="AlphaFoldDB" id="A0AAD7K568"/>
<organism evidence="3 4">
    <name type="scientific">Mycena metata</name>
    <dbReference type="NCBI Taxonomy" id="1033252"/>
    <lineage>
        <taxon>Eukaryota</taxon>
        <taxon>Fungi</taxon>
        <taxon>Dikarya</taxon>
        <taxon>Basidiomycota</taxon>
        <taxon>Agaricomycotina</taxon>
        <taxon>Agaricomycetes</taxon>
        <taxon>Agaricomycetidae</taxon>
        <taxon>Agaricales</taxon>
        <taxon>Marasmiineae</taxon>
        <taxon>Mycenaceae</taxon>
        <taxon>Mycena</taxon>
    </lineage>
</organism>